<evidence type="ECO:0000256" key="1">
    <source>
        <dbReference type="SAM" id="MobiDB-lite"/>
    </source>
</evidence>
<dbReference type="Proteomes" id="UP000540568">
    <property type="component" value="Unassembled WGS sequence"/>
</dbReference>
<evidence type="ECO:0000313" key="2">
    <source>
        <dbReference type="EMBL" id="MBA8808048.1"/>
    </source>
</evidence>
<feature type="region of interest" description="Disordered" evidence="1">
    <location>
        <begin position="377"/>
        <end position="465"/>
    </location>
</feature>
<feature type="compositionally biased region" description="Gly residues" evidence="1">
    <location>
        <begin position="418"/>
        <end position="432"/>
    </location>
</feature>
<gene>
    <name evidence="2" type="ORF">FHX71_001990</name>
</gene>
<dbReference type="Gene3D" id="3.30.420.10">
    <property type="entry name" value="Ribonuclease H-like superfamily/Ribonuclease H"/>
    <property type="match status" value="1"/>
</dbReference>
<comment type="caution">
    <text evidence="2">The sequence shown here is derived from an EMBL/GenBank/DDBJ whole genome shotgun (WGS) entry which is preliminary data.</text>
</comment>
<dbReference type="InterPro" id="IPR036397">
    <property type="entry name" value="RNaseH_sf"/>
</dbReference>
<proteinExistence type="predicted"/>
<dbReference type="EMBL" id="JACGWV010000001">
    <property type="protein sequence ID" value="MBA8808048.1"/>
    <property type="molecule type" value="Genomic_DNA"/>
</dbReference>
<dbReference type="GO" id="GO:0003676">
    <property type="term" value="F:nucleic acid binding"/>
    <property type="evidence" value="ECO:0007669"/>
    <property type="project" value="InterPro"/>
</dbReference>
<evidence type="ECO:0000313" key="3">
    <source>
        <dbReference type="Proteomes" id="UP000540568"/>
    </source>
</evidence>
<sequence>MARDERVGKPAYAAVSTRITGIQLAGARLREIAVVRVDERGGVVDEWSAVLHPDGAWIALADVAATLRERLSQMAIVTHNGRLGIEVLRSELAHLGWELPTLAQLTIIDASYHYLPGLVHRRLSDCCTAAGVPYEGGTPNSSPLSEARAVAGLLARFVQSATGLPDLPELLQVTLRAWVYPWPQGATRTPDAPRPWPGRRGPSVLSTLAGQPLADAIAAVADVRTNGYLSLLAETLQDGRLTAETYPGLAEAEALYRLTPEAAAVARKAFFDALVHQAIEADRYHLEARQELWRVADTIGCPRDSVIEPIVEATPVEFPKLVDESGAKKPTDGRRAATPAQMRAWAIANGFDVEGYIRLPWSIVRAFEEAHAAPVDRTMRQTVREEPAANERAPRNDSRPALGAELRPLLMPAPRSGNGSGAGGSASDGGGRPATRSARDTDPDDGVPQLDFDRLETPPVGNPLV</sequence>
<evidence type="ECO:0008006" key="4">
    <source>
        <dbReference type="Google" id="ProtNLM"/>
    </source>
</evidence>
<organism evidence="2 3">
    <name type="scientific">Promicromonospora sukumoe</name>
    <dbReference type="NCBI Taxonomy" id="88382"/>
    <lineage>
        <taxon>Bacteria</taxon>
        <taxon>Bacillati</taxon>
        <taxon>Actinomycetota</taxon>
        <taxon>Actinomycetes</taxon>
        <taxon>Micrococcales</taxon>
        <taxon>Promicromonosporaceae</taxon>
        <taxon>Promicromonospora</taxon>
    </lineage>
</organism>
<name>A0A7W3PDQ9_9MICO</name>
<accession>A0A7W3PDQ9</accession>
<dbReference type="RefSeq" id="WP_182615820.1">
    <property type="nucleotide sequence ID" value="NZ_BAAATF010000006.1"/>
</dbReference>
<reference evidence="2 3" key="1">
    <citation type="submission" date="2020-07" db="EMBL/GenBank/DDBJ databases">
        <title>Sequencing the genomes of 1000 actinobacteria strains.</title>
        <authorList>
            <person name="Klenk H.-P."/>
        </authorList>
    </citation>
    <scope>NUCLEOTIDE SEQUENCE [LARGE SCALE GENOMIC DNA]</scope>
    <source>
        <strain evidence="2 3">DSM 44121</strain>
    </source>
</reference>
<protein>
    <recommendedName>
        <fullName evidence="4">DNA polymerase III epsilon subunit-like protein</fullName>
    </recommendedName>
</protein>
<keyword evidence="3" id="KW-1185">Reference proteome</keyword>
<dbReference type="InterPro" id="IPR012337">
    <property type="entry name" value="RNaseH-like_sf"/>
</dbReference>
<dbReference type="AlphaFoldDB" id="A0A7W3PDQ9"/>
<dbReference type="SUPFAM" id="SSF53098">
    <property type="entry name" value="Ribonuclease H-like"/>
    <property type="match status" value="1"/>
</dbReference>
<feature type="compositionally biased region" description="Basic and acidic residues" evidence="1">
    <location>
        <begin position="377"/>
        <end position="398"/>
    </location>
</feature>